<dbReference type="Gene3D" id="1.10.10.2520">
    <property type="entry name" value="Cell wall hydrolase SleB, domain 1"/>
    <property type="match status" value="1"/>
</dbReference>
<organism evidence="3 4">
    <name type="scientific">Fredinandcohnia salidurans</name>
    <dbReference type="NCBI Taxonomy" id="2595041"/>
    <lineage>
        <taxon>Bacteria</taxon>
        <taxon>Bacillati</taxon>
        <taxon>Bacillota</taxon>
        <taxon>Bacilli</taxon>
        <taxon>Bacillales</taxon>
        <taxon>Bacillaceae</taxon>
        <taxon>Fredinandcohnia</taxon>
    </lineage>
</organism>
<feature type="domain" description="LysM" evidence="2">
    <location>
        <begin position="22"/>
        <end position="67"/>
    </location>
</feature>
<dbReference type="InterPro" id="IPR036779">
    <property type="entry name" value="LysM_dom_sf"/>
</dbReference>
<evidence type="ECO:0000259" key="2">
    <source>
        <dbReference type="PROSITE" id="PS51782"/>
    </source>
</evidence>
<dbReference type="Gene3D" id="3.10.350.10">
    <property type="entry name" value="LysM domain"/>
    <property type="match status" value="1"/>
</dbReference>
<dbReference type="InterPro" id="IPR018392">
    <property type="entry name" value="LysM"/>
</dbReference>
<reference evidence="4" key="1">
    <citation type="journal article" date="2019" name="Int. J. Syst. Evol. Microbiol.">
        <title>The Global Catalogue of Microorganisms (GCM) 10K type strain sequencing project: providing services to taxonomists for standard genome sequencing and annotation.</title>
        <authorList>
            <consortium name="The Broad Institute Genomics Platform"/>
            <consortium name="The Broad Institute Genome Sequencing Center for Infectious Disease"/>
            <person name="Wu L."/>
            <person name="Ma J."/>
        </authorList>
    </citation>
    <scope>NUCLEOTIDE SEQUENCE [LARGE SCALE GENOMIC DNA]</scope>
    <source>
        <strain evidence="4">CCUG 15531</strain>
    </source>
</reference>
<dbReference type="Pfam" id="PF01476">
    <property type="entry name" value="LysM"/>
    <property type="match status" value="1"/>
</dbReference>
<comment type="caution">
    <text evidence="3">The sequence shown here is derived from an EMBL/GenBank/DDBJ whole genome shotgun (WGS) entry which is preliminary data.</text>
</comment>
<dbReference type="Proteomes" id="UP001597227">
    <property type="component" value="Unassembled WGS sequence"/>
</dbReference>
<evidence type="ECO:0000313" key="4">
    <source>
        <dbReference type="Proteomes" id="UP001597227"/>
    </source>
</evidence>
<gene>
    <name evidence="3" type="ORF">ACFSFW_22580</name>
</gene>
<dbReference type="EMBL" id="JBHUEK010000034">
    <property type="protein sequence ID" value="MFD1781436.1"/>
    <property type="molecule type" value="Genomic_DNA"/>
</dbReference>
<proteinExistence type="predicted"/>
<dbReference type="CDD" id="cd00118">
    <property type="entry name" value="LysM"/>
    <property type="match status" value="1"/>
</dbReference>
<dbReference type="InterPro" id="IPR011105">
    <property type="entry name" value="Cell_wall_hydrolase_SleB"/>
</dbReference>
<protein>
    <submittedName>
        <fullName evidence="3">Cell wall hydrolase</fullName>
    </submittedName>
</protein>
<dbReference type="Pfam" id="PF07486">
    <property type="entry name" value="Hydrolase_2"/>
    <property type="match status" value="1"/>
</dbReference>
<dbReference type="SUPFAM" id="SSF54106">
    <property type="entry name" value="LysM domain"/>
    <property type="match status" value="1"/>
</dbReference>
<keyword evidence="4" id="KW-1185">Reference proteome</keyword>
<dbReference type="Gene3D" id="6.20.240.60">
    <property type="match status" value="1"/>
</dbReference>
<keyword evidence="1" id="KW-0732">Signal</keyword>
<feature type="chain" id="PRO_5047069616" evidence="1">
    <location>
        <begin position="24"/>
        <end position="236"/>
    </location>
</feature>
<accession>A0ABW4MUZ4</accession>
<dbReference type="PROSITE" id="PS51782">
    <property type="entry name" value="LYSM"/>
    <property type="match status" value="1"/>
</dbReference>
<dbReference type="RefSeq" id="WP_388041611.1">
    <property type="nucleotide sequence ID" value="NZ_JBHUEK010000034.1"/>
</dbReference>
<feature type="signal peptide" evidence="1">
    <location>
        <begin position="1"/>
        <end position="23"/>
    </location>
</feature>
<dbReference type="SMART" id="SM00257">
    <property type="entry name" value="LysM"/>
    <property type="match status" value="1"/>
</dbReference>
<evidence type="ECO:0000256" key="1">
    <source>
        <dbReference type="SAM" id="SignalP"/>
    </source>
</evidence>
<keyword evidence="3" id="KW-0378">Hydrolase</keyword>
<dbReference type="InterPro" id="IPR042047">
    <property type="entry name" value="SleB_dom1"/>
</dbReference>
<evidence type="ECO:0000313" key="3">
    <source>
        <dbReference type="EMBL" id="MFD1781436.1"/>
    </source>
</evidence>
<dbReference type="GO" id="GO:0016787">
    <property type="term" value="F:hydrolase activity"/>
    <property type="evidence" value="ECO:0007669"/>
    <property type="project" value="UniProtKB-KW"/>
</dbReference>
<name>A0ABW4MUZ4_9BACI</name>
<sequence length="236" mass="26448">MKKILLGLAIFIASLFFADQAFAYTVQKGDTMSEIATKHGMTLEELAVMNPQVENLDLIIVGQHINAEVDDNSPKLFEGMHVEKKEDVVVATQEVKQETVKEEKVVTEVKSVSTNYNFSSEELDLLARIVRAEAQAEPFEGKVAVAAVVLNRVESPKFPDTIRDVIYQRGQFQPVRNGQINKPADEDSIKAVRAALTEMRNIAKDALFFYNPTIATSRWLDSRTTAVKIGRHVFKH</sequence>